<keyword evidence="10 15" id="KW-0406">Ion transport</keyword>
<dbReference type="GO" id="GO:0051560">
    <property type="term" value="P:mitochondrial calcium ion homeostasis"/>
    <property type="evidence" value="ECO:0007669"/>
    <property type="project" value="UniProtKB-UniRule"/>
</dbReference>
<evidence type="ECO:0000256" key="7">
    <source>
        <dbReference type="ARBA" id="ARBA00022792"/>
    </source>
</evidence>
<feature type="transmembrane region" description="Helical" evidence="15">
    <location>
        <begin position="259"/>
        <end position="277"/>
    </location>
</feature>
<dbReference type="GO" id="GO:1990246">
    <property type="term" value="C:uniplex complex"/>
    <property type="evidence" value="ECO:0007669"/>
    <property type="project" value="TreeGrafter"/>
</dbReference>
<evidence type="ECO:0000256" key="4">
    <source>
        <dbReference type="ARBA" id="ARBA00022568"/>
    </source>
</evidence>
<comment type="subcellular location">
    <subcellularLocation>
        <location evidence="1 15">Mitochondrion inner membrane</location>
        <topology evidence="1 15">Multi-pass membrane protein</topology>
    </subcellularLocation>
</comment>
<keyword evidence="3 15" id="KW-0813">Transport</keyword>
<feature type="non-terminal residue" evidence="17">
    <location>
        <position position="1"/>
    </location>
</feature>
<gene>
    <name evidence="17" type="primary">CCDC109A</name>
</gene>
<dbReference type="GO" id="GO:0005262">
    <property type="term" value="F:calcium channel activity"/>
    <property type="evidence" value="ECO:0007669"/>
    <property type="project" value="UniProtKB-UniRule"/>
</dbReference>
<dbReference type="OrthoDB" id="278338at2759"/>
<reference evidence="17" key="1">
    <citation type="journal article" date="2013" name="Genome Biol. Evol.">
        <title>Punctuated emergences of genetic and phenotypic innovations in eumetazoan, bilaterian, euteleostome, and hominidae ancestors.</title>
        <authorList>
            <person name="Wenger Y."/>
            <person name="Galliot B."/>
        </authorList>
    </citation>
    <scope>NUCLEOTIDE SEQUENCE</scope>
    <source>
        <tissue evidence="17">Whole animals</tissue>
    </source>
</reference>
<dbReference type="EMBL" id="HAAD01002402">
    <property type="protein sequence ID" value="CDG68634.1"/>
    <property type="molecule type" value="mRNA"/>
</dbReference>
<keyword evidence="9 15" id="KW-1133">Transmembrane helix</keyword>
<comment type="function">
    <text evidence="15">Mitochondrial inner membrane calcium uniporter that mediates calcium uptake into mitochondria. Mitochondrial calcium homeostasis plays key roles in cellular physiology and regulates cell bioenergetics, cytoplasmic calcium signals and activation of cell death pathways.</text>
</comment>
<evidence type="ECO:0000256" key="3">
    <source>
        <dbReference type="ARBA" id="ARBA00022448"/>
    </source>
</evidence>
<feature type="transmembrane region" description="Helical" evidence="15">
    <location>
        <begin position="227"/>
        <end position="247"/>
    </location>
</feature>
<dbReference type="PANTHER" id="PTHR13462:SF10">
    <property type="entry name" value="CALCIUM UNIPORTER PROTEIN, MITOCHONDRIAL"/>
    <property type="match status" value="1"/>
</dbReference>
<keyword evidence="13 15" id="KW-0407">Ion channel</keyword>
<evidence type="ECO:0000256" key="9">
    <source>
        <dbReference type="ARBA" id="ARBA00022989"/>
    </source>
</evidence>
<organism evidence="17">
    <name type="scientific">Hydra vulgaris</name>
    <name type="common">Hydra</name>
    <name type="synonym">Hydra attenuata</name>
    <dbReference type="NCBI Taxonomy" id="6087"/>
    <lineage>
        <taxon>Eukaryota</taxon>
        <taxon>Metazoa</taxon>
        <taxon>Cnidaria</taxon>
        <taxon>Hydrozoa</taxon>
        <taxon>Hydroidolina</taxon>
        <taxon>Anthoathecata</taxon>
        <taxon>Aplanulata</taxon>
        <taxon>Hydridae</taxon>
        <taxon>Hydra</taxon>
    </lineage>
</organism>
<evidence type="ECO:0000256" key="10">
    <source>
        <dbReference type="ARBA" id="ARBA00023065"/>
    </source>
</evidence>
<keyword evidence="12 15" id="KW-0472">Membrane</keyword>
<evidence type="ECO:0000256" key="14">
    <source>
        <dbReference type="ARBA" id="ARBA00036634"/>
    </source>
</evidence>
<proteinExistence type="evidence at transcript level"/>
<evidence type="ECO:0000259" key="16">
    <source>
        <dbReference type="Pfam" id="PF04678"/>
    </source>
</evidence>
<evidence type="ECO:0000256" key="2">
    <source>
        <dbReference type="ARBA" id="ARBA00005653"/>
    </source>
</evidence>
<name>T2M957_HYDVU</name>
<evidence type="ECO:0000256" key="5">
    <source>
        <dbReference type="ARBA" id="ARBA00022673"/>
    </source>
</evidence>
<evidence type="ECO:0000256" key="12">
    <source>
        <dbReference type="ARBA" id="ARBA00023136"/>
    </source>
</evidence>
<feature type="domain" description="Calcium uniporter protein C-terminal" evidence="16">
    <location>
        <begin position="111"/>
        <end position="311"/>
    </location>
</feature>
<dbReference type="InterPro" id="IPR039055">
    <property type="entry name" value="MCU_fam"/>
</dbReference>
<evidence type="ECO:0000256" key="15">
    <source>
        <dbReference type="RuleBase" id="RU367035"/>
    </source>
</evidence>
<keyword evidence="5 15" id="KW-0107">Calcium channel</keyword>
<comment type="catalytic activity">
    <reaction evidence="14">
        <text>Ca(2+)(in) = Ca(2+)(out)</text>
        <dbReference type="Rhea" id="RHEA:29671"/>
        <dbReference type="ChEBI" id="CHEBI:29108"/>
    </reaction>
</comment>
<keyword evidence="6 15" id="KW-0812">Transmembrane</keyword>
<keyword evidence="11 15" id="KW-0496">Mitochondrion</keyword>
<accession>T2M957</accession>
<evidence type="ECO:0000256" key="1">
    <source>
        <dbReference type="ARBA" id="ARBA00004448"/>
    </source>
</evidence>
<evidence type="ECO:0000256" key="8">
    <source>
        <dbReference type="ARBA" id="ARBA00022837"/>
    </source>
</evidence>
<comment type="domain">
    <text evidence="15">The selectivity filter, in which calcium ions are arranged in single file, is composed of two acidic rings separated by one helical turn along the central axis of the channel pore.</text>
</comment>
<dbReference type="AlphaFoldDB" id="T2M957"/>
<dbReference type="GO" id="GO:0036444">
    <property type="term" value="P:calcium import into the mitochondrion"/>
    <property type="evidence" value="ECO:0007669"/>
    <property type="project" value="TreeGrafter"/>
</dbReference>
<dbReference type="GO" id="GO:0015292">
    <property type="term" value="F:uniporter activity"/>
    <property type="evidence" value="ECO:0007669"/>
    <property type="project" value="UniProtKB-UniRule"/>
</dbReference>
<evidence type="ECO:0000256" key="13">
    <source>
        <dbReference type="ARBA" id="ARBA00023303"/>
    </source>
</evidence>
<evidence type="ECO:0000256" key="11">
    <source>
        <dbReference type="ARBA" id="ARBA00023128"/>
    </source>
</evidence>
<protein>
    <recommendedName>
        <fullName evidence="15">Calcium uniporter protein</fullName>
    </recommendedName>
</protein>
<comment type="similarity">
    <text evidence="2 15">Belongs to the MCU (TC 1.A.77) family.</text>
</comment>
<dbReference type="InterPro" id="IPR006769">
    <property type="entry name" value="MCU_C"/>
</dbReference>
<keyword evidence="8 15" id="KW-0106">Calcium</keyword>
<evidence type="ECO:0000256" key="6">
    <source>
        <dbReference type="ARBA" id="ARBA00022692"/>
    </source>
</evidence>
<keyword evidence="7 15" id="KW-0999">Mitochondrion inner membrane</keyword>
<keyword evidence="4 15" id="KW-0109">Calcium transport</keyword>
<dbReference type="PANTHER" id="PTHR13462">
    <property type="entry name" value="CALCIUM UNIPORTER PROTEIN, MITOCHONDRIAL"/>
    <property type="match status" value="1"/>
</dbReference>
<sequence>KASAKRSPGVSFGKNSSRKQIVNINTEIMHVFRFTNLRSVSLLQKSFAIKQSCLQKRLISLSHKLNDASCIYRNGFAVFTLPLPSRQENCQFSLRPVSQNVKDLVSFIQEEDKGVDRVVVYSMDGTRIANATPIDMLIQQNFKIKINDKLFDIVPPKPENFPIVPTETLSNVKSLVSQLYTDLTIQDYKERREKTINECIESLKHELNPLEEQKAIIDAKAARKTEFLVWCGLGYMALQFGFLARLTWWEYSWDIMEPVTYFVTFGSSMIFYAYFVLTKQECTYPDARNRSHLLSFYRESKKFNFDTNAYNLKKKQIDQLEYELKLLQSPPVYVDIAKPLEN</sequence>
<evidence type="ECO:0000313" key="17">
    <source>
        <dbReference type="EMBL" id="CDG68634.1"/>
    </source>
</evidence>
<dbReference type="Pfam" id="PF04678">
    <property type="entry name" value="MCU"/>
    <property type="match status" value="1"/>
</dbReference>